<keyword evidence="4" id="KW-0547">Nucleotide-binding</keyword>
<name>A0AAX4JDN2_9MICR</name>
<evidence type="ECO:0000256" key="3">
    <source>
        <dbReference type="ARBA" id="ARBA00022679"/>
    </source>
</evidence>
<evidence type="ECO:0000256" key="1">
    <source>
        <dbReference type="ARBA" id="ARBA00022517"/>
    </source>
</evidence>
<dbReference type="AlphaFoldDB" id="A0AAX4JDN2"/>
<dbReference type="RefSeq" id="XP_065330274.1">
    <property type="nucleotide sequence ID" value="XM_065474202.1"/>
</dbReference>
<evidence type="ECO:0000313" key="7">
    <source>
        <dbReference type="EMBL" id="WUR04129.1"/>
    </source>
</evidence>
<keyword evidence="6" id="KW-0067">ATP-binding</keyword>
<dbReference type="GO" id="GO:0005634">
    <property type="term" value="C:nucleus"/>
    <property type="evidence" value="ECO:0007669"/>
    <property type="project" value="TreeGrafter"/>
</dbReference>
<sequence>MKILITGTPGAGKSTLSNEISHLYNIPHIDISKYIKENKLYDSKDHKLDTLIFDKDNVRNHLLEYLQDKESFIIDTHSPLLVDFIKFDFTFLVKVSTEVLYTRLRQRGYSKMKIKENINCEIFEVIEDYLSEMDFPFYLVGEEEGFLTKDDVISQIGKCKLYK</sequence>
<dbReference type="GO" id="GO:0005737">
    <property type="term" value="C:cytoplasm"/>
    <property type="evidence" value="ECO:0007669"/>
    <property type="project" value="TreeGrafter"/>
</dbReference>
<dbReference type="GO" id="GO:0004017">
    <property type="term" value="F:AMP kinase activity"/>
    <property type="evidence" value="ECO:0007669"/>
    <property type="project" value="InterPro"/>
</dbReference>
<keyword evidence="2" id="KW-0698">rRNA processing</keyword>
<dbReference type="GO" id="GO:0005524">
    <property type="term" value="F:ATP binding"/>
    <property type="evidence" value="ECO:0007669"/>
    <property type="project" value="UniProtKB-KW"/>
</dbReference>
<evidence type="ECO:0000256" key="5">
    <source>
        <dbReference type="ARBA" id="ARBA00022777"/>
    </source>
</evidence>
<dbReference type="GO" id="GO:0016887">
    <property type="term" value="F:ATP hydrolysis activity"/>
    <property type="evidence" value="ECO:0007669"/>
    <property type="project" value="InterPro"/>
</dbReference>
<dbReference type="Pfam" id="PF13238">
    <property type="entry name" value="AAA_18"/>
    <property type="match status" value="1"/>
</dbReference>
<dbReference type="GO" id="GO:0006364">
    <property type="term" value="P:rRNA processing"/>
    <property type="evidence" value="ECO:0007669"/>
    <property type="project" value="UniProtKB-KW"/>
</dbReference>
<dbReference type="PANTHER" id="PTHR12595">
    <property type="entry name" value="POS9-ACTIVATING FACTOR FAP7-RELATED"/>
    <property type="match status" value="1"/>
</dbReference>
<evidence type="ECO:0000256" key="2">
    <source>
        <dbReference type="ARBA" id="ARBA00022552"/>
    </source>
</evidence>
<evidence type="ECO:0000313" key="8">
    <source>
        <dbReference type="Proteomes" id="UP001334084"/>
    </source>
</evidence>
<keyword evidence="5 7" id="KW-0418">Kinase</keyword>
<protein>
    <submittedName>
        <fullName evidence="7">Adenylate kinase isoenzyme 6-like protein</fullName>
    </submittedName>
</protein>
<keyword evidence="1" id="KW-0690">Ribosome biogenesis</keyword>
<evidence type="ECO:0000256" key="6">
    <source>
        <dbReference type="ARBA" id="ARBA00022840"/>
    </source>
</evidence>
<dbReference type="SUPFAM" id="SSF52540">
    <property type="entry name" value="P-loop containing nucleoside triphosphate hydrolases"/>
    <property type="match status" value="1"/>
</dbReference>
<dbReference type="Gene3D" id="3.40.50.300">
    <property type="entry name" value="P-loop containing nucleotide triphosphate hydrolases"/>
    <property type="match status" value="1"/>
</dbReference>
<gene>
    <name evidence="7" type="ORF">VNE69_07195</name>
</gene>
<dbReference type="PANTHER" id="PTHR12595:SF0">
    <property type="entry name" value="ADENYLATE KINASE ISOENZYME 6"/>
    <property type="match status" value="1"/>
</dbReference>
<proteinExistence type="predicted"/>
<accession>A0AAX4JDN2</accession>
<organism evidence="7 8">
    <name type="scientific">Vairimorpha necatrix</name>
    <dbReference type="NCBI Taxonomy" id="6039"/>
    <lineage>
        <taxon>Eukaryota</taxon>
        <taxon>Fungi</taxon>
        <taxon>Fungi incertae sedis</taxon>
        <taxon>Microsporidia</taxon>
        <taxon>Nosematidae</taxon>
        <taxon>Vairimorpha</taxon>
    </lineage>
</organism>
<dbReference type="InterPro" id="IPR020618">
    <property type="entry name" value="Adenyl_kinase_AK6"/>
</dbReference>
<dbReference type="InterPro" id="IPR027417">
    <property type="entry name" value="P-loop_NTPase"/>
</dbReference>
<dbReference type="KEGG" id="vnx:VNE69_07195"/>
<dbReference type="GeneID" id="90541951"/>
<reference evidence="7" key="1">
    <citation type="journal article" date="2024" name="BMC Genomics">
        <title>Functional annotation of a divergent genome using sequence and structure-based similarity.</title>
        <authorList>
            <person name="Svedberg D."/>
            <person name="Winiger R.R."/>
            <person name="Berg A."/>
            <person name="Sharma H."/>
            <person name="Tellgren-Roth C."/>
            <person name="Debrunner-Vossbrinck B.A."/>
            <person name="Vossbrinck C.R."/>
            <person name="Barandun J."/>
        </authorList>
    </citation>
    <scope>NUCLEOTIDE SEQUENCE</scope>
    <source>
        <strain evidence="7">Illinois isolate</strain>
    </source>
</reference>
<keyword evidence="8" id="KW-1185">Reference proteome</keyword>
<keyword evidence="3" id="KW-0808">Transferase</keyword>
<dbReference type="Proteomes" id="UP001334084">
    <property type="component" value="Chromosome 7"/>
</dbReference>
<evidence type="ECO:0000256" key="4">
    <source>
        <dbReference type="ARBA" id="ARBA00022741"/>
    </source>
</evidence>
<dbReference type="EMBL" id="CP142732">
    <property type="protein sequence ID" value="WUR04129.1"/>
    <property type="molecule type" value="Genomic_DNA"/>
</dbReference>